<evidence type="ECO:0000313" key="1">
    <source>
        <dbReference type="EMBL" id="GLS72415.1"/>
    </source>
</evidence>
<reference evidence="2" key="1">
    <citation type="journal article" date="2019" name="Int. J. Syst. Evol. Microbiol.">
        <title>The Global Catalogue of Microorganisms (GCM) 10K type strain sequencing project: providing services to taxonomists for standard genome sequencing and annotation.</title>
        <authorList>
            <consortium name="The Broad Institute Genomics Platform"/>
            <consortium name="The Broad Institute Genome Sequencing Center for Infectious Disease"/>
            <person name="Wu L."/>
            <person name="Ma J."/>
        </authorList>
    </citation>
    <scope>NUCLEOTIDE SEQUENCE [LARGE SCALE GENOMIC DNA]</scope>
    <source>
        <strain evidence="2">NBRC 103632</strain>
    </source>
</reference>
<gene>
    <name evidence="1" type="ORF">GCM10007890_44300</name>
</gene>
<keyword evidence="2" id="KW-1185">Reference proteome</keyword>
<dbReference type="EMBL" id="BSPL01000023">
    <property type="protein sequence ID" value="GLS72415.1"/>
    <property type="molecule type" value="Genomic_DNA"/>
</dbReference>
<organism evidence="1 2">
    <name type="scientific">Methylobacterium tardum</name>
    <dbReference type="NCBI Taxonomy" id="374432"/>
    <lineage>
        <taxon>Bacteria</taxon>
        <taxon>Pseudomonadati</taxon>
        <taxon>Pseudomonadota</taxon>
        <taxon>Alphaproteobacteria</taxon>
        <taxon>Hyphomicrobiales</taxon>
        <taxon>Methylobacteriaceae</taxon>
        <taxon>Methylobacterium</taxon>
    </lineage>
</organism>
<protein>
    <submittedName>
        <fullName evidence="1">Uncharacterized protein</fullName>
    </submittedName>
</protein>
<dbReference type="AlphaFoldDB" id="A0AA37WSX3"/>
<evidence type="ECO:0000313" key="2">
    <source>
        <dbReference type="Proteomes" id="UP001157440"/>
    </source>
</evidence>
<name>A0AA37WSX3_9HYPH</name>
<comment type="caution">
    <text evidence="1">The sequence shown here is derived from an EMBL/GenBank/DDBJ whole genome shotgun (WGS) entry which is preliminary data.</text>
</comment>
<proteinExistence type="predicted"/>
<accession>A0AA37WSX3</accession>
<dbReference type="Proteomes" id="UP001157440">
    <property type="component" value="Unassembled WGS sequence"/>
</dbReference>
<sequence>MAEDHVGKLHKVRDKLREERRQVIDTMLVATNASSFISEFLRIQTAIGNIELALTDEHEQVRAGHGAGSFGTEV</sequence>
<dbReference type="RefSeq" id="WP_238195283.1">
    <property type="nucleotide sequence ID" value="NZ_BPQZ01000004.1"/>
</dbReference>